<dbReference type="Proteomes" id="UP001148125">
    <property type="component" value="Unassembled WGS sequence"/>
</dbReference>
<gene>
    <name evidence="4" type="ORF">N7Z68_00560</name>
</gene>
<dbReference type="PANTHER" id="PTHR11364:SF27">
    <property type="entry name" value="SULFURTRANSFERASE"/>
    <property type="match status" value="1"/>
</dbReference>
<evidence type="ECO:0000256" key="2">
    <source>
        <dbReference type="ARBA" id="ARBA00022737"/>
    </source>
</evidence>
<keyword evidence="1" id="KW-0808">Transferase</keyword>
<dbReference type="RefSeq" id="WP_275116506.1">
    <property type="nucleotide sequence ID" value="NZ_JAOTPO010000001.1"/>
</dbReference>
<dbReference type="CDD" id="cd01448">
    <property type="entry name" value="TST_Repeat_1"/>
    <property type="match status" value="1"/>
</dbReference>
<proteinExistence type="predicted"/>
<dbReference type="InterPro" id="IPR036873">
    <property type="entry name" value="Rhodanese-like_dom_sf"/>
</dbReference>
<keyword evidence="2" id="KW-0677">Repeat</keyword>
<feature type="domain" description="Rhodanese" evidence="3">
    <location>
        <begin position="15"/>
        <end position="134"/>
    </location>
</feature>
<dbReference type="Gene3D" id="3.40.250.10">
    <property type="entry name" value="Rhodanese-like domain"/>
    <property type="match status" value="2"/>
</dbReference>
<dbReference type="Pfam" id="PF00581">
    <property type="entry name" value="Rhodanese"/>
    <property type="match status" value="2"/>
</dbReference>
<dbReference type="InterPro" id="IPR045078">
    <property type="entry name" value="TST/MPST-like"/>
</dbReference>
<comment type="caution">
    <text evidence="4">The sequence shown here is derived from an EMBL/GenBank/DDBJ whole genome shotgun (WGS) entry which is preliminary data.</text>
</comment>
<evidence type="ECO:0000259" key="3">
    <source>
        <dbReference type="PROSITE" id="PS50206"/>
    </source>
</evidence>
<sequence>MKHVVEMEWLSRHLEDPNVRIVDCRFQLGAPEEGFKAYLKDHIPGSFYFDLEKDLSSEVKEHGGRHPLPDVEELAGKLSAAGIDEHVTVIAYDDQGGPFASRMWWLLNYLGHSKAFVLNGTYSQWKEKGYHVTDKIPQLSIRNFEANIQSAFLIERSELMNKVRTKNQDYILLDSREEKRYLGIEEPVDKIAGHIPTARHFFWKDSLTANQKWKPVEEQSMRLGGLDKDKEIIVYCGSGVTACPNVLTLKEADFTNVRLYVGSWSDWITYEDYLVEAGR</sequence>
<evidence type="ECO:0000313" key="4">
    <source>
        <dbReference type="EMBL" id="MDE5411871.1"/>
    </source>
</evidence>
<dbReference type="SUPFAM" id="SSF52821">
    <property type="entry name" value="Rhodanese/Cell cycle control phosphatase"/>
    <property type="match status" value="2"/>
</dbReference>
<evidence type="ECO:0000256" key="1">
    <source>
        <dbReference type="ARBA" id="ARBA00022679"/>
    </source>
</evidence>
<name>A0ABT5V9U4_9BACI</name>
<evidence type="ECO:0000313" key="5">
    <source>
        <dbReference type="Proteomes" id="UP001148125"/>
    </source>
</evidence>
<dbReference type="PROSITE" id="PS50206">
    <property type="entry name" value="RHODANESE_3"/>
    <property type="match status" value="2"/>
</dbReference>
<keyword evidence="5" id="KW-1185">Reference proteome</keyword>
<reference evidence="4" key="1">
    <citation type="submission" date="2024-05" db="EMBL/GenBank/DDBJ databases">
        <title>Alkalihalobacillus sp. strain MEB203 novel alkaliphilic bacterium from Lonar Lake, India.</title>
        <authorList>
            <person name="Joshi A."/>
            <person name="Thite S."/>
            <person name="Mengade P."/>
        </authorList>
    </citation>
    <scope>NUCLEOTIDE SEQUENCE</scope>
    <source>
        <strain evidence="4">MEB 203</strain>
    </source>
</reference>
<dbReference type="InterPro" id="IPR001763">
    <property type="entry name" value="Rhodanese-like_dom"/>
</dbReference>
<feature type="domain" description="Rhodanese" evidence="3">
    <location>
        <begin position="166"/>
        <end position="276"/>
    </location>
</feature>
<accession>A0ABT5V9U4</accession>
<organism evidence="4 5">
    <name type="scientific">Alkalihalobacterium chitinilyticum</name>
    <dbReference type="NCBI Taxonomy" id="2980103"/>
    <lineage>
        <taxon>Bacteria</taxon>
        <taxon>Bacillati</taxon>
        <taxon>Bacillota</taxon>
        <taxon>Bacilli</taxon>
        <taxon>Bacillales</taxon>
        <taxon>Bacillaceae</taxon>
        <taxon>Alkalihalobacterium</taxon>
    </lineage>
</organism>
<dbReference type="CDD" id="cd01449">
    <property type="entry name" value="TST_Repeat_2"/>
    <property type="match status" value="1"/>
</dbReference>
<dbReference type="PANTHER" id="PTHR11364">
    <property type="entry name" value="THIOSULFATE SULFERTANSFERASE"/>
    <property type="match status" value="1"/>
</dbReference>
<dbReference type="EMBL" id="JAOTPO010000001">
    <property type="protein sequence ID" value="MDE5411871.1"/>
    <property type="molecule type" value="Genomic_DNA"/>
</dbReference>
<dbReference type="SMART" id="SM00450">
    <property type="entry name" value="RHOD"/>
    <property type="match status" value="2"/>
</dbReference>
<protein>
    <submittedName>
        <fullName evidence="4">Sulfurtransferase</fullName>
    </submittedName>
</protein>